<organism evidence="8 9">
    <name type="scientific">Perkinsus olseni</name>
    <name type="common">Perkinsus atlanticus</name>
    <dbReference type="NCBI Taxonomy" id="32597"/>
    <lineage>
        <taxon>Eukaryota</taxon>
        <taxon>Sar</taxon>
        <taxon>Alveolata</taxon>
        <taxon>Perkinsozoa</taxon>
        <taxon>Perkinsea</taxon>
        <taxon>Perkinsida</taxon>
        <taxon>Perkinsidae</taxon>
        <taxon>Perkinsus</taxon>
    </lineage>
</organism>
<gene>
    <name evidence="8" type="ORF">FOZ61_007170</name>
</gene>
<reference evidence="8 9" key="1">
    <citation type="submission" date="2020-04" db="EMBL/GenBank/DDBJ databases">
        <title>Perkinsus olseni comparative genomics.</title>
        <authorList>
            <person name="Bogema D.R."/>
        </authorList>
    </citation>
    <scope>NUCLEOTIDE SEQUENCE [LARGE SCALE GENOMIC DNA]</scope>
    <source>
        <strain evidence="8">ATCC PRA-179</strain>
    </source>
</reference>
<name>A0A7J6LAA6_PEROL</name>
<dbReference type="PANTHER" id="PTHR22950:SF461">
    <property type="entry name" value="AMINO ACID TRANSPORTER TRANSMEMBRANE DOMAIN-CONTAINING PROTEIN"/>
    <property type="match status" value="1"/>
</dbReference>
<feature type="region of interest" description="Disordered" evidence="5">
    <location>
        <begin position="1"/>
        <end position="22"/>
    </location>
</feature>
<evidence type="ECO:0000313" key="9">
    <source>
        <dbReference type="Proteomes" id="UP000570595"/>
    </source>
</evidence>
<dbReference type="InterPro" id="IPR013057">
    <property type="entry name" value="AA_transpt_TM"/>
</dbReference>
<dbReference type="Proteomes" id="UP000570595">
    <property type="component" value="Unassembled WGS sequence"/>
</dbReference>
<feature type="transmembrane region" description="Helical" evidence="6">
    <location>
        <begin position="64"/>
        <end position="82"/>
    </location>
</feature>
<feature type="transmembrane region" description="Helical" evidence="6">
    <location>
        <begin position="375"/>
        <end position="398"/>
    </location>
</feature>
<protein>
    <recommendedName>
        <fullName evidence="7">Amino acid transporter transmembrane domain-containing protein</fullName>
    </recommendedName>
</protein>
<feature type="transmembrane region" description="Helical" evidence="6">
    <location>
        <begin position="254"/>
        <end position="277"/>
    </location>
</feature>
<evidence type="ECO:0000259" key="7">
    <source>
        <dbReference type="Pfam" id="PF01490"/>
    </source>
</evidence>
<evidence type="ECO:0000256" key="4">
    <source>
        <dbReference type="ARBA" id="ARBA00023136"/>
    </source>
</evidence>
<feature type="transmembrane region" description="Helical" evidence="6">
    <location>
        <begin position="175"/>
        <end position="197"/>
    </location>
</feature>
<evidence type="ECO:0000256" key="6">
    <source>
        <dbReference type="SAM" id="Phobius"/>
    </source>
</evidence>
<evidence type="ECO:0000256" key="1">
    <source>
        <dbReference type="ARBA" id="ARBA00004141"/>
    </source>
</evidence>
<dbReference type="Gene3D" id="1.20.1740.10">
    <property type="entry name" value="Amino acid/polyamine transporter I"/>
    <property type="match status" value="1"/>
</dbReference>
<keyword evidence="3 6" id="KW-1133">Transmembrane helix</keyword>
<dbReference type="Pfam" id="PF01490">
    <property type="entry name" value="Aa_trans"/>
    <property type="match status" value="1"/>
</dbReference>
<comment type="caution">
    <text evidence="8">The sequence shown here is derived from an EMBL/GenBank/DDBJ whole genome shotgun (WGS) entry which is preliminary data.</text>
</comment>
<dbReference type="OrthoDB" id="40134at2759"/>
<evidence type="ECO:0000256" key="5">
    <source>
        <dbReference type="SAM" id="MobiDB-lite"/>
    </source>
</evidence>
<feature type="transmembrane region" description="Helical" evidence="6">
    <location>
        <begin position="151"/>
        <end position="168"/>
    </location>
</feature>
<feature type="transmembrane region" description="Helical" evidence="6">
    <location>
        <begin position="301"/>
        <end position="324"/>
    </location>
</feature>
<dbReference type="PANTHER" id="PTHR22950">
    <property type="entry name" value="AMINO ACID TRANSPORTER"/>
    <property type="match status" value="1"/>
</dbReference>
<proteinExistence type="predicted"/>
<feature type="transmembrane region" description="Helical" evidence="6">
    <location>
        <begin position="345"/>
        <end position="369"/>
    </location>
</feature>
<feature type="transmembrane region" description="Helical" evidence="6">
    <location>
        <begin position="126"/>
        <end position="145"/>
    </location>
</feature>
<feature type="compositionally biased region" description="Polar residues" evidence="5">
    <location>
        <begin position="1"/>
        <end position="10"/>
    </location>
</feature>
<dbReference type="EMBL" id="JABAHT010000427">
    <property type="protein sequence ID" value="KAF4656109.1"/>
    <property type="molecule type" value="Genomic_DNA"/>
</dbReference>
<dbReference type="AlphaFoldDB" id="A0A7J6LAA6"/>
<feature type="transmembrane region" description="Helical" evidence="6">
    <location>
        <begin position="39"/>
        <end position="58"/>
    </location>
</feature>
<feature type="domain" description="Amino acid transporter transmembrane" evidence="7">
    <location>
        <begin position="35"/>
        <end position="433"/>
    </location>
</feature>
<feature type="transmembrane region" description="Helical" evidence="6">
    <location>
        <begin position="217"/>
        <end position="242"/>
    </location>
</feature>
<keyword evidence="2 6" id="KW-0812">Transmembrane</keyword>
<keyword evidence="4 6" id="KW-0472">Membrane</keyword>
<evidence type="ECO:0000256" key="2">
    <source>
        <dbReference type="ARBA" id="ARBA00022692"/>
    </source>
</evidence>
<dbReference type="GO" id="GO:0015179">
    <property type="term" value="F:L-amino acid transmembrane transporter activity"/>
    <property type="evidence" value="ECO:0007669"/>
    <property type="project" value="TreeGrafter"/>
</dbReference>
<evidence type="ECO:0000256" key="3">
    <source>
        <dbReference type="ARBA" id="ARBA00022989"/>
    </source>
</evidence>
<sequence>MTQSKVNCVTSDMPRSASTESPKDLREMIIPDGCSNARAVFNLVMTAIGLGIMTLPLAFARAGWISGIILLFVAGVFVYYNVTLLCDGLCMNPENPKRPILSFEDLGRICYGKVATVINSITLHPLLLCACAAFLILLATSMYSLTGVLSYNLWLLIVTILIMPFSCLRSMKEIGILSALGVASAFATVILVVIASVDEYVAEGIENDTITYHLSGGPIQLISVFCTYLLSFNVSITVPTIMKDVRRPQRFRRVAWISFVFVGVVYLLITTVGYLAFGDAITNYDTMIEAFSPGNRSDWTVYSWLINICAVVLVATHFLVIMSPSAQLSDHLLDENLTKKWTNRVLAEVVRCGLRIGLVILCSLIAFFVPSVDKLVNLLSAVFVVLIALVYPTVYYWRILQLHGVTQSRWIVWVQRVLVAIAFVALVFGTYMAVKDFF</sequence>
<feature type="transmembrane region" description="Helical" evidence="6">
    <location>
        <begin position="410"/>
        <end position="434"/>
    </location>
</feature>
<comment type="subcellular location">
    <subcellularLocation>
        <location evidence="1">Membrane</location>
        <topology evidence="1">Multi-pass membrane protein</topology>
    </subcellularLocation>
</comment>
<dbReference type="GO" id="GO:0016020">
    <property type="term" value="C:membrane"/>
    <property type="evidence" value="ECO:0007669"/>
    <property type="project" value="UniProtKB-SubCell"/>
</dbReference>
<accession>A0A7J6LAA6</accession>
<evidence type="ECO:0000313" key="8">
    <source>
        <dbReference type="EMBL" id="KAF4656109.1"/>
    </source>
</evidence>